<dbReference type="InterPro" id="IPR052358">
    <property type="entry name" value="Aro_Compnd_Degr_Hydrolases"/>
</dbReference>
<proteinExistence type="predicted"/>
<dbReference type="RefSeq" id="WP_238199160.1">
    <property type="nucleotide sequence ID" value="NZ_BPQZ01000032.1"/>
</dbReference>
<dbReference type="SUPFAM" id="SSF51556">
    <property type="entry name" value="Metallo-dependent hydrolases"/>
    <property type="match status" value="1"/>
</dbReference>
<dbReference type="Proteomes" id="UP001157440">
    <property type="component" value="Unassembled WGS sequence"/>
</dbReference>
<evidence type="ECO:0000313" key="2">
    <source>
        <dbReference type="EMBL" id="GLS73841.1"/>
    </source>
</evidence>
<dbReference type="Gene3D" id="3.20.20.140">
    <property type="entry name" value="Metal-dependent hydrolases"/>
    <property type="match status" value="1"/>
</dbReference>
<dbReference type="PANTHER" id="PTHR35563:SF2">
    <property type="entry name" value="BARREL METAL-DEPENDENT HYDROLASE, PUTATIVE (AFU_ORTHOLOGUE AFUA_1G16240)-RELATED"/>
    <property type="match status" value="1"/>
</dbReference>
<organism evidence="2 3">
    <name type="scientific">Methylobacterium tardum</name>
    <dbReference type="NCBI Taxonomy" id="374432"/>
    <lineage>
        <taxon>Bacteria</taxon>
        <taxon>Pseudomonadati</taxon>
        <taxon>Pseudomonadota</taxon>
        <taxon>Alphaproteobacteria</taxon>
        <taxon>Hyphomicrobiales</taxon>
        <taxon>Methylobacteriaceae</taxon>
        <taxon>Methylobacterium</taxon>
    </lineage>
</organism>
<keyword evidence="3" id="KW-1185">Reference proteome</keyword>
<dbReference type="GO" id="GO:0016787">
    <property type="term" value="F:hydrolase activity"/>
    <property type="evidence" value="ECO:0007669"/>
    <property type="project" value="UniProtKB-KW"/>
</dbReference>
<dbReference type="EMBL" id="BSPL01000031">
    <property type="protein sequence ID" value="GLS73841.1"/>
    <property type="molecule type" value="Genomic_DNA"/>
</dbReference>
<comment type="caution">
    <text evidence="2">The sequence shown here is derived from an EMBL/GenBank/DDBJ whole genome shotgun (WGS) entry which is preliminary data.</text>
</comment>
<name>A0AA37WUQ3_9HYPH</name>
<sequence length="295" mass="32829">MITRRVFQGALAGFTAAGAWTHVARAEDTATTAVDAHAHVFRRGLPLAANIRYAPDYDATPEDYLKTLEANGISNAVLVQPSFLGTDNSYLLDALKRYPDRFRGIAVVQPDISPDTLREFASEGIVGVRLNLIGAQNPQFDTGPWPMFLKRLSDLGWQVEIQAEARRWPELLPLLLESGVTIVADHFGKPDPKLDVDDPGFRELLKAGASGRVWVKISGSYRNGAGLPEAAMPLLRDSFGLDHLVWGSDWPHTQFEKATNYTTVRRELDVWLPEASDRKIVLIDAPRKLFWSRGR</sequence>
<dbReference type="Pfam" id="PF04909">
    <property type="entry name" value="Amidohydro_2"/>
    <property type="match status" value="1"/>
</dbReference>
<accession>A0AA37WUQ3</accession>
<dbReference type="PANTHER" id="PTHR35563">
    <property type="entry name" value="BARREL METAL-DEPENDENT HYDROLASE, PUTATIVE (AFU_ORTHOLOGUE AFUA_1G16240)-RELATED"/>
    <property type="match status" value="1"/>
</dbReference>
<evidence type="ECO:0000313" key="3">
    <source>
        <dbReference type="Proteomes" id="UP001157440"/>
    </source>
</evidence>
<evidence type="ECO:0000259" key="1">
    <source>
        <dbReference type="Pfam" id="PF04909"/>
    </source>
</evidence>
<dbReference type="AlphaFoldDB" id="A0AA37WUQ3"/>
<gene>
    <name evidence="2" type="ORF">GCM10007890_58560</name>
</gene>
<protein>
    <submittedName>
        <fullName evidence="2">Hydrolase</fullName>
    </submittedName>
</protein>
<reference evidence="3" key="1">
    <citation type="journal article" date="2019" name="Int. J. Syst. Evol. Microbiol.">
        <title>The Global Catalogue of Microorganisms (GCM) 10K type strain sequencing project: providing services to taxonomists for standard genome sequencing and annotation.</title>
        <authorList>
            <consortium name="The Broad Institute Genomics Platform"/>
            <consortium name="The Broad Institute Genome Sequencing Center for Infectious Disease"/>
            <person name="Wu L."/>
            <person name="Ma J."/>
        </authorList>
    </citation>
    <scope>NUCLEOTIDE SEQUENCE [LARGE SCALE GENOMIC DNA]</scope>
    <source>
        <strain evidence="3">NBRC 103632</strain>
    </source>
</reference>
<dbReference type="InterPro" id="IPR006680">
    <property type="entry name" value="Amidohydro-rel"/>
</dbReference>
<keyword evidence="2" id="KW-0378">Hydrolase</keyword>
<feature type="domain" description="Amidohydrolase-related" evidence="1">
    <location>
        <begin position="34"/>
        <end position="290"/>
    </location>
</feature>
<dbReference type="InterPro" id="IPR032466">
    <property type="entry name" value="Metal_Hydrolase"/>
</dbReference>